<keyword evidence="7" id="KW-0653">Protein transport</keyword>
<keyword evidence="7" id="KW-0813">Transport</keyword>
<dbReference type="STRING" id="1391654.AKJ09_06441"/>
<dbReference type="AlphaFoldDB" id="A0A0K1Q229"/>
<dbReference type="Pfam" id="PF02472">
    <property type="entry name" value="ExbD"/>
    <property type="match status" value="1"/>
</dbReference>
<proteinExistence type="inferred from homology"/>
<keyword evidence="3" id="KW-1003">Cell membrane</keyword>
<evidence type="ECO:0000256" key="6">
    <source>
        <dbReference type="ARBA" id="ARBA00023136"/>
    </source>
</evidence>
<keyword evidence="10" id="KW-1185">Reference proteome</keyword>
<evidence type="ECO:0000256" key="2">
    <source>
        <dbReference type="ARBA" id="ARBA00005811"/>
    </source>
</evidence>
<dbReference type="GO" id="GO:0005886">
    <property type="term" value="C:plasma membrane"/>
    <property type="evidence" value="ECO:0007669"/>
    <property type="project" value="UniProtKB-SubCell"/>
</dbReference>
<comment type="similarity">
    <text evidence="2 7">Belongs to the ExbD/TolR family.</text>
</comment>
<keyword evidence="6 8" id="KW-0472">Membrane</keyword>
<protein>
    <submittedName>
        <fullName evidence="9">TolR protein</fullName>
    </submittedName>
</protein>
<reference evidence="9 10" key="1">
    <citation type="submission" date="2015-08" db="EMBL/GenBank/DDBJ databases">
        <authorList>
            <person name="Babu N.S."/>
            <person name="Beckwith C.J."/>
            <person name="Beseler K.G."/>
            <person name="Brison A."/>
            <person name="Carone J.V."/>
            <person name="Caskin T.P."/>
            <person name="Diamond M."/>
            <person name="Durham M.E."/>
            <person name="Foxe J.M."/>
            <person name="Go M."/>
            <person name="Henderson B.A."/>
            <person name="Jones I.B."/>
            <person name="McGettigan J.A."/>
            <person name="Micheletti S.J."/>
            <person name="Nasrallah M.E."/>
            <person name="Ortiz D."/>
            <person name="Piller C.R."/>
            <person name="Privatt S.R."/>
            <person name="Schneider S.L."/>
            <person name="Sharp S."/>
            <person name="Smith T.C."/>
            <person name="Stanton J.D."/>
            <person name="Ullery H.E."/>
            <person name="Wilson R.J."/>
            <person name="Serrano M.G."/>
            <person name="Buck G."/>
            <person name="Lee V."/>
            <person name="Wang Y."/>
            <person name="Carvalho R."/>
            <person name="Voegtly L."/>
            <person name="Shi R."/>
            <person name="Duckworth R."/>
            <person name="Johnson A."/>
            <person name="Loviza R."/>
            <person name="Walstead R."/>
            <person name="Shah Z."/>
            <person name="Kiflezghi M."/>
            <person name="Wade K."/>
            <person name="Ball S.L."/>
            <person name="Bradley K.W."/>
            <person name="Asai D.J."/>
            <person name="Bowman C.A."/>
            <person name="Russell D.A."/>
            <person name="Pope W.H."/>
            <person name="Jacobs-Sera D."/>
            <person name="Hendrix R.W."/>
            <person name="Hatfull G.F."/>
        </authorList>
    </citation>
    <scope>NUCLEOTIDE SEQUENCE [LARGE SCALE GENOMIC DNA]</scope>
    <source>
        <strain evidence="9 10">DSM 27648</strain>
    </source>
</reference>
<evidence type="ECO:0000256" key="3">
    <source>
        <dbReference type="ARBA" id="ARBA00022475"/>
    </source>
</evidence>
<evidence type="ECO:0000313" key="10">
    <source>
        <dbReference type="Proteomes" id="UP000064967"/>
    </source>
</evidence>
<name>A0A0K1Q229_9BACT</name>
<dbReference type="EMBL" id="CP012333">
    <property type="protein sequence ID" value="AKU99777.1"/>
    <property type="molecule type" value="Genomic_DNA"/>
</dbReference>
<evidence type="ECO:0000256" key="1">
    <source>
        <dbReference type="ARBA" id="ARBA00004162"/>
    </source>
</evidence>
<dbReference type="InterPro" id="IPR003400">
    <property type="entry name" value="ExbD"/>
</dbReference>
<dbReference type="KEGG" id="llu:AKJ09_06441"/>
<dbReference type="GO" id="GO:0015031">
    <property type="term" value="P:protein transport"/>
    <property type="evidence" value="ECO:0007669"/>
    <property type="project" value="UniProtKB-KW"/>
</dbReference>
<sequence length="192" mass="21053">MKMGGVDVGGGGKGGRKSLDSEINMIPFIDLLMVTISFLLITAVWSHMARINADAQVPGPPREVEPDKVEPEKQLHVEMRSPDKFVLIWKQGGTVVSTVDVPRKDNLVVRGGAKSIKYPELAQKIEQEWKSVGGHRDASDKKFDQAVLHTDNETPYVYLIGVIDAIYAPHRAFSAGGKTEQVPAFNVTFAVN</sequence>
<comment type="subcellular location">
    <subcellularLocation>
        <location evidence="1">Cell membrane</location>
        <topology evidence="1">Single-pass membrane protein</topology>
    </subcellularLocation>
    <subcellularLocation>
        <location evidence="7">Cell membrane</location>
        <topology evidence="7">Single-pass type II membrane protein</topology>
    </subcellularLocation>
</comment>
<dbReference type="GO" id="GO:0022857">
    <property type="term" value="F:transmembrane transporter activity"/>
    <property type="evidence" value="ECO:0007669"/>
    <property type="project" value="InterPro"/>
</dbReference>
<evidence type="ECO:0000256" key="5">
    <source>
        <dbReference type="ARBA" id="ARBA00022989"/>
    </source>
</evidence>
<accession>A0A0K1Q229</accession>
<keyword evidence="4 7" id="KW-0812">Transmembrane</keyword>
<evidence type="ECO:0000256" key="8">
    <source>
        <dbReference type="SAM" id="Phobius"/>
    </source>
</evidence>
<gene>
    <name evidence="9" type="ORF">AKJ09_06441</name>
</gene>
<evidence type="ECO:0000256" key="7">
    <source>
        <dbReference type="RuleBase" id="RU003879"/>
    </source>
</evidence>
<keyword evidence="5 8" id="KW-1133">Transmembrane helix</keyword>
<organism evidence="9 10">
    <name type="scientific">Labilithrix luteola</name>
    <dbReference type="NCBI Taxonomy" id="1391654"/>
    <lineage>
        <taxon>Bacteria</taxon>
        <taxon>Pseudomonadati</taxon>
        <taxon>Myxococcota</taxon>
        <taxon>Polyangia</taxon>
        <taxon>Polyangiales</taxon>
        <taxon>Labilitrichaceae</taxon>
        <taxon>Labilithrix</taxon>
    </lineage>
</organism>
<feature type="transmembrane region" description="Helical" evidence="8">
    <location>
        <begin position="25"/>
        <end position="45"/>
    </location>
</feature>
<evidence type="ECO:0000313" key="9">
    <source>
        <dbReference type="EMBL" id="AKU99777.1"/>
    </source>
</evidence>
<dbReference type="Proteomes" id="UP000064967">
    <property type="component" value="Chromosome"/>
</dbReference>
<evidence type="ECO:0000256" key="4">
    <source>
        <dbReference type="ARBA" id="ARBA00022692"/>
    </source>
</evidence>